<dbReference type="SUPFAM" id="SSF46565">
    <property type="entry name" value="Chaperone J-domain"/>
    <property type="match status" value="1"/>
</dbReference>
<dbReference type="PANTHER" id="PTHR46919">
    <property type="entry name" value="ZINC FINGER, C3HC4 TYPE (RING FINGER) FAMILY PROTEIN"/>
    <property type="match status" value="1"/>
</dbReference>
<dbReference type="OrthoDB" id="1262810at2759"/>
<dbReference type="Proteomes" id="UP000507470">
    <property type="component" value="Unassembled WGS sequence"/>
</dbReference>
<dbReference type="PROSITE" id="PS50076">
    <property type="entry name" value="DNAJ_2"/>
    <property type="match status" value="1"/>
</dbReference>
<name>A0A6J8DMG4_MYTCO</name>
<evidence type="ECO:0000259" key="1">
    <source>
        <dbReference type="PROSITE" id="PS50076"/>
    </source>
</evidence>
<reference evidence="3 4" key="1">
    <citation type="submission" date="2020-06" db="EMBL/GenBank/DDBJ databases">
        <authorList>
            <person name="Li R."/>
            <person name="Bekaert M."/>
        </authorList>
    </citation>
    <scope>NUCLEOTIDE SEQUENCE [LARGE SCALE GENOMIC DNA]</scope>
    <source>
        <strain evidence="4">wild</strain>
    </source>
</reference>
<dbReference type="Gene3D" id="1.20.120.330">
    <property type="entry name" value="Nucleotidyltransferases domain 2"/>
    <property type="match status" value="1"/>
</dbReference>
<evidence type="ECO:0000313" key="4">
    <source>
        <dbReference type="Proteomes" id="UP000507470"/>
    </source>
</evidence>
<evidence type="ECO:0000259" key="2">
    <source>
        <dbReference type="PROSITE" id="PS50910"/>
    </source>
</evidence>
<evidence type="ECO:0000313" key="3">
    <source>
        <dbReference type="EMBL" id="CAC5408782.1"/>
    </source>
</evidence>
<dbReference type="AlphaFoldDB" id="A0A6J8DMG4"/>
<feature type="domain" description="HEPN" evidence="2">
    <location>
        <begin position="731"/>
        <end position="842"/>
    </location>
</feature>
<organism evidence="3 4">
    <name type="scientific">Mytilus coruscus</name>
    <name type="common">Sea mussel</name>
    <dbReference type="NCBI Taxonomy" id="42192"/>
    <lineage>
        <taxon>Eukaryota</taxon>
        <taxon>Metazoa</taxon>
        <taxon>Spiralia</taxon>
        <taxon>Lophotrochozoa</taxon>
        <taxon>Mollusca</taxon>
        <taxon>Bivalvia</taxon>
        <taxon>Autobranchia</taxon>
        <taxon>Pteriomorphia</taxon>
        <taxon>Mytilida</taxon>
        <taxon>Mytiloidea</taxon>
        <taxon>Mytilidae</taxon>
        <taxon>Mytilinae</taxon>
        <taxon>Mytilus</taxon>
    </lineage>
</organism>
<sequence length="852" mass="98830">MKSVVTNDLFLRFASQIQQNGKTGESEDQAKELIKHLFQRSALTNETHFLSEISRINFITPYIVPDKYRLIRAQTSTDKLISFQEGVQHKYFMLAWTMESILPEYAVPMNEILKEKLHIKARPSIDCVVSHIHNVCYSLQHHPKTPDEHKQLMTIFYEYLENAIPDAEMKQLKTRFSTSPIIYIIEHNKFVEAKHVVIDLPKFSEIIPYLLKASTHFGQYFPLFKKLGTSENISVEHYYNNKTLKPSDQLVIIDNHGLKKRLRDQTVIDFICDWTTLKHHSKHIDPDFLLCTLPISMRPKILSSIVSEELLNSTNTVRSEMAEKLEAFVSGEEMRYIVSRLAKTHQKSSGAKLEESELQEILSKLRSFRVLALPVLQTSLSYKGEQVHGSIVHKRLYLNNNGNNIMYIKNEMLLTSEWMSKNASSIAQIITGICQDKVKVSGIQTSLAYFNSSYDTINEFLDEYGAVDIDFKFEDTSWYPAPGKALEQSLVDFLIVDFSAFEDGETVVYEHYDNSGDSNNDSVHVYIYVKVIKRISNENERFPIYLINVGEGQEIEARSHRLYKMVRPSDSTSSELEVYTDGNRSYTNEKLEEIFQLVEETLVDAWKLGQDDFKRVVRRLIRRWHPDKNQNSSFCTEVFKHIREFVKKLQDGNIDASKIDKYREHGGQDWQEYMQRASSGTTNKCYTFDMDGFADDIIGGYRRRNRNRQSYTKKYVPDPQPHMGRVWIQQAKYDIDAAISALEFVKEKSYNWICVQSQQAAEKALKAVQVSKDANRVTSDHSLMLPVVCENADLRQLVDELQTKIVNYSRLRYPRLLEFPKTPAELYTQKDAEESVELARKIVNTVDDIYFQ</sequence>
<protein>
    <recommendedName>
        <fullName evidence="5">HEPN domain-containing protein</fullName>
    </recommendedName>
</protein>
<dbReference type="Gene3D" id="1.10.287.110">
    <property type="entry name" value="DnaJ domain"/>
    <property type="match status" value="1"/>
</dbReference>
<gene>
    <name evidence="3" type="ORF">MCOR_42148</name>
</gene>
<dbReference type="SUPFAM" id="SSF81593">
    <property type="entry name" value="Nucleotidyltransferase substrate binding subunit/domain"/>
    <property type="match status" value="1"/>
</dbReference>
<dbReference type="EMBL" id="CACVKT020007607">
    <property type="protein sequence ID" value="CAC5408782.1"/>
    <property type="molecule type" value="Genomic_DNA"/>
</dbReference>
<evidence type="ECO:0008006" key="5">
    <source>
        <dbReference type="Google" id="ProtNLM"/>
    </source>
</evidence>
<dbReference type="PROSITE" id="PS50910">
    <property type="entry name" value="HEPN"/>
    <property type="match status" value="1"/>
</dbReference>
<dbReference type="PANTHER" id="PTHR46919:SF2">
    <property type="entry name" value="SACSIN"/>
    <property type="match status" value="1"/>
</dbReference>
<keyword evidence="4" id="KW-1185">Reference proteome</keyword>
<dbReference type="Pfam" id="PF05168">
    <property type="entry name" value="HEPN"/>
    <property type="match status" value="1"/>
</dbReference>
<proteinExistence type="predicted"/>
<dbReference type="InterPro" id="IPR007842">
    <property type="entry name" value="HEPN_dom"/>
</dbReference>
<dbReference type="SMART" id="SM00748">
    <property type="entry name" value="HEPN"/>
    <property type="match status" value="1"/>
</dbReference>
<accession>A0A6J8DMG4</accession>
<dbReference type="CDD" id="cd06257">
    <property type="entry name" value="DnaJ"/>
    <property type="match status" value="1"/>
</dbReference>
<dbReference type="InterPro" id="IPR001623">
    <property type="entry name" value="DnaJ_domain"/>
</dbReference>
<feature type="domain" description="J" evidence="1">
    <location>
        <begin position="590"/>
        <end position="663"/>
    </location>
</feature>
<dbReference type="InterPro" id="IPR036869">
    <property type="entry name" value="J_dom_sf"/>
</dbReference>